<organism evidence="2">
    <name type="scientific">Tanacetum cinerariifolium</name>
    <name type="common">Dalmatian daisy</name>
    <name type="synonym">Chrysanthemum cinerariifolium</name>
    <dbReference type="NCBI Taxonomy" id="118510"/>
    <lineage>
        <taxon>Eukaryota</taxon>
        <taxon>Viridiplantae</taxon>
        <taxon>Streptophyta</taxon>
        <taxon>Embryophyta</taxon>
        <taxon>Tracheophyta</taxon>
        <taxon>Spermatophyta</taxon>
        <taxon>Magnoliopsida</taxon>
        <taxon>eudicotyledons</taxon>
        <taxon>Gunneridae</taxon>
        <taxon>Pentapetalae</taxon>
        <taxon>asterids</taxon>
        <taxon>campanulids</taxon>
        <taxon>Asterales</taxon>
        <taxon>Asteraceae</taxon>
        <taxon>Asteroideae</taxon>
        <taxon>Anthemideae</taxon>
        <taxon>Anthemidinae</taxon>
        <taxon>Tanacetum</taxon>
    </lineage>
</organism>
<comment type="caution">
    <text evidence="2">The sequence shown here is derived from an EMBL/GenBank/DDBJ whole genome shotgun (WGS) entry which is preliminary data.</text>
</comment>
<dbReference type="AlphaFoldDB" id="A0A699VFF6"/>
<sequence length="36" mass="3556">GKVTSGLSFLRLAEGSCDGGGEVEAASSLSQIMAAR</sequence>
<protein>
    <submittedName>
        <fullName evidence="2">Uncharacterized protein</fullName>
    </submittedName>
</protein>
<gene>
    <name evidence="2" type="ORF">Tci_906241</name>
</gene>
<name>A0A699VFF6_TANCI</name>
<feature type="non-terminal residue" evidence="2">
    <location>
        <position position="1"/>
    </location>
</feature>
<proteinExistence type="predicted"/>
<accession>A0A699VFF6</accession>
<dbReference type="EMBL" id="BKCJ011444572">
    <property type="protein sequence ID" value="GFD34272.1"/>
    <property type="molecule type" value="Genomic_DNA"/>
</dbReference>
<feature type="region of interest" description="Disordered" evidence="1">
    <location>
        <begin position="17"/>
        <end position="36"/>
    </location>
</feature>
<evidence type="ECO:0000256" key="1">
    <source>
        <dbReference type="SAM" id="MobiDB-lite"/>
    </source>
</evidence>
<feature type="compositionally biased region" description="Polar residues" evidence="1">
    <location>
        <begin position="27"/>
        <end position="36"/>
    </location>
</feature>
<evidence type="ECO:0000313" key="2">
    <source>
        <dbReference type="EMBL" id="GFD34272.1"/>
    </source>
</evidence>
<reference evidence="2" key="1">
    <citation type="journal article" date="2019" name="Sci. Rep.">
        <title>Draft genome of Tanacetum cinerariifolium, the natural source of mosquito coil.</title>
        <authorList>
            <person name="Yamashiro T."/>
            <person name="Shiraishi A."/>
            <person name="Satake H."/>
            <person name="Nakayama K."/>
        </authorList>
    </citation>
    <scope>NUCLEOTIDE SEQUENCE</scope>
</reference>